<organism evidence="2 3">
    <name type="scientific">Phytophthora nicotianae P1569</name>
    <dbReference type="NCBI Taxonomy" id="1317065"/>
    <lineage>
        <taxon>Eukaryota</taxon>
        <taxon>Sar</taxon>
        <taxon>Stramenopiles</taxon>
        <taxon>Oomycota</taxon>
        <taxon>Peronosporomycetes</taxon>
        <taxon>Peronosporales</taxon>
        <taxon>Peronosporaceae</taxon>
        <taxon>Phytophthora</taxon>
    </lineage>
</organism>
<dbReference type="SUPFAM" id="SSF82199">
    <property type="entry name" value="SET domain"/>
    <property type="match status" value="1"/>
</dbReference>
<keyword evidence="3" id="KW-1185">Reference proteome</keyword>
<gene>
    <name evidence="2" type="ORF">F443_16966</name>
</gene>
<evidence type="ECO:0000313" key="3">
    <source>
        <dbReference type="Proteomes" id="UP000018721"/>
    </source>
</evidence>
<dbReference type="InterPro" id="IPR046341">
    <property type="entry name" value="SET_dom_sf"/>
</dbReference>
<dbReference type="HOGENOM" id="CLU_958025_0_0_1"/>
<dbReference type="Pfam" id="PF00856">
    <property type="entry name" value="SET"/>
    <property type="match status" value="1"/>
</dbReference>
<dbReference type="Gene3D" id="2.170.270.10">
    <property type="entry name" value="SET domain"/>
    <property type="match status" value="1"/>
</dbReference>
<reference evidence="2 3" key="1">
    <citation type="submission" date="2013-11" db="EMBL/GenBank/DDBJ databases">
        <title>The Genome Sequence of Phytophthora parasitica P1569.</title>
        <authorList>
            <consortium name="The Broad Institute Genomics Platform"/>
            <person name="Russ C."/>
            <person name="Tyler B."/>
            <person name="Panabieres F."/>
            <person name="Shan W."/>
            <person name="Tripathy S."/>
            <person name="Grunwald N."/>
            <person name="Machado M."/>
            <person name="Johnson C.S."/>
            <person name="Arredondo F."/>
            <person name="Hong C."/>
            <person name="Coffey M."/>
            <person name="Young S.K."/>
            <person name="Zeng Q."/>
            <person name="Gargeya S."/>
            <person name="Fitzgerald M."/>
            <person name="Abouelleil A."/>
            <person name="Alvarado L."/>
            <person name="Chapman S.B."/>
            <person name="Gainer-Dewar J."/>
            <person name="Goldberg J."/>
            <person name="Griggs A."/>
            <person name="Gujja S."/>
            <person name="Hansen M."/>
            <person name="Howarth C."/>
            <person name="Imamovic A."/>
            <person name="Ireland A."/>
            <person name="Larimer J."/>
            <person name="McCowan C."/>
            <person name="Murphy C."/>
            <person name="Pearson M."/>
            <person name="Poon T.W."/>
            <person name="Priest M."/>
            <person name="Roberts A."/>
            <person name="Saif S."/>
            <person name="Shea T."/>
            <person name="Sykes S."/>
            <person name="Wortman J."/>
            <person name="Nusbaum C."/>
            <person name="Birren B."/>
        </authorList>
    </citation>
    <scope>NUCLEOTIDE SEQUENCE [LARGE SCALE GENOMIC DNA]</scope>
    <source>
        <strain evidence="2 3">P1569</strain>
    </source>
</reference>
<accession>V9EG29</accession>
<proteinExistence type="predicted"/>
<evidence type="ECO:0000259" key="1">
    <source>
        <dbReference type="Pfam" id="PF00856"/>
    </source>
</evidence>
<name>V9EG29_PHYNI</name>
<comment type="caution">
    <text evidence="2">The sequence shown here is derived from an EMBL/GenBank/DDBJ whole genome shotgun (WGS) entry which is preliminary data.</text>
</comment>
<sequence length="291" mass="32034">MPGLTASQLSPDTLYPGDRLEYCYRAFVAGDPKGHRVAVVTRVDANEGIRFPVAVDTGDILRLGMVVPRVKQRLADLRDRRPCYPDPDLKEIWDVLQEVQWSANIQATQWCKSNSVKFPDIGSLILANAMEIASGTCAPTLWTTTFCTHRLCNLGAKCSNETRTLTTPKLFETERVGLGVNTTTDLDVNDVVGEYSGGLLEFPALVEGKPAQAVKQNSCYPLLYNAKSTKGNYVYVDALACGSVTHFISHAGDFNAALFELQTWSRVKVLVKMINDVKAGTQIAVHYGEER</sequence>
<evidence type="ECO:0000313" key="2">
    <source>
        <dbReference type="EMBL" id="ETI37012.1"/>
    </source>
</evidence>
<dbReference type="Proteomes" id="UP000018721">
    <property type="component" value="Unassembled WGS sequence"/>
</dbReference>
<dbReference type="EMBL" id="ANIZ01002976">
    <property type="protein sequence ID" value="ETI37012.1"/>
    <property type="molecule type" value="Genomic_DNA"/>
</dbReference>
<feature type="domain" description="SET" evidence="1">
    <location>
        <begin position="177"/>
        <end position="288"/>
    </location>
</feature>
<dbReference type="AlphaFoldDB" id="V9EG29"/>
<protein>
    <recommendedName>
        <fullName evidence="1">SET domain-containing protein</fullName>
    </recommendedName>
</protein>
<dbReference type="InterPro" id="IPR001214">
    <property type="entry name" value="SET_dom"/>
</dbReference>